<proteinExistence type="predicted"/>
<dbReference type="AlphaFoldDB" id="L2FXL2"/>
<dbReference type="Proteomes" id="UP000011096">
    <property type="component" value="Unassembled WGS sequence"/>
</dbReference>
<protein>
    <recommendedName>
        <fullName evidence="5">HNH nuclease domain-containing protein</fullName>
    </recommendedName>
</protein>
<reference evidence="3 4" key="3">
    <citation type="submission" date="2020-04" db="EMBL/GenBank/DDBJ databases">
        <title>Genome sequencing and assembly of multiple isolates from the Colletotrichum gloeosporioides species complex.</title>
        <authorList>
            <person name="Gan P."/>
            <person name="Shirasu K."/>
        </authorList>
    </citation>
    <scope>NUCLEOTIDE SEQUENCE [LARGE SCALE GENOMIC DNA]</scope>
    <source>
        <strain evidence="3 4">Nara gc5</strain>
    </source>
</reference>
<reference evidence="3 4" key="2">
    <citation type="submission" date="2012-08" db="EMBL/GenBank/DDBJ databases">
        <authorList>
            <person name="Gan P.H.P."/>
            <person name="Ikeda K."/>
            <person name="Irieda H."/>
            <person name="Narusaka M."/>
            <person name="O'Connell R.J."/>
            <person name="Narusaka Y."/>
            <person name="Takano Y."/>
            <person name="Kubo Y."/>
            <person name="Shirasu K."/>
        </authorList>
    </citation>
    <scope>NUCLEOTIDE SEQUENCE [LARGE SCALE GENOMIC DNA]</scope>
    <source>
        <strain evidence="3 4">Nara gc5</strain>
    </source>
</reference>
<feature type="compositionally biased region" description="Basic and acidic residues" evidence="1">
    <location>
        <begin position="1"/>
        <end position="10"/>
    </location>
</feature>
<feature type="compositionally biased region" description="Pro residues" evidence="1">
    <location>
        <begin position="401"/>
        <end position="410"/>
    </location>
</feature>
<evidence type="ECO:0008006" key="5">
    <source>
        <dbReference type="Google" id="ProtNLM"/>
    </source>
</evidence>
<feature type="compositionally biased region" description="Low complexity" evidence="1">
    <location>
        <begin position="445"/>
        <end position="461"/>
    </location>
</feature>
<gene>
    <name evidence="2" type="ORF">CGGC5_9022</name>
    <name evidence="3" type="ORF">CGGC5_v015392</name>
</gene>
<feature type="compositionally biased region" description="Polar residues" evidence="1">
    <location>
        <begin position="462"/>
        <end position="474"/>
    </location>
</feature>
<evidence type="ECO:0000256" key="1">
    <source>
        <dbReference type="SAM" id="MobiDB-lite"/>
    </source>
</evidence>
<accession>L2FXL2</accession>
<dbReference type="EMBL" id="KB020785">
    <property type="protein sequence ID" value="ELA30816.1"/>
    <property type="molecule type" value="Genomic_DNA"/>
</dbReference>
<evidence type="ECO:0000313" key="4">
    <source>
        <dbReference type="Proteomes" id="UP000011096"/>
    </source>
</evidence>
<feature type="compositionally biased region" description="Polar residues" evidence="1">
    <location>
        <begin position="16"/>
        <end position="32"/>
    </location>
</feature>
<feature type="region of interest" description="Disordered" evidence="1">
    <location>
        <begin position="689"/>
        <end position="740"/>
    </location>
</feature>
<evidence type="ECO:0000313" key="2">
    <source>
        <dbReference type="EMBL" id="ELA30816.1"/>
    </source>
</evidence>
<organism evidence="2">
    <name type="scientific">Colletotrichum fructicola (strain Nara gc5)</name>
    <name type="common">Anthracnose fungus</name>
    <name type="synonym">Colletotrichum gloeosporioides (strain Nara gc5)</name>
    <dbReference type="NCBI Taxonomy" id="1213859"/>
    <lineage>
        <taxon>Eukaryota</taxon>
        <taxon>Fungi</taxon>
        <taxon>Dikarya</taxon>
        <taxon>Ascomycota</taxon>
        <taxon>Pezizomycotina</taxon>
        <taxon>Sordariomycetes</taxon>
        <taxon>Hypocreomycetidae</taxon>
        <taxon>Glomerellales</taxon>
        <taxon>Glomerellaceae</taxon>
        <taxon>Colletotrichum</taxon>
        <taxon>Colletotrichum gloeosporioides species complex</taxon>
    </lineage>
</organism>
<dbReference type="OrthoDB" id="4844517at2759"/>
<feature type="region of interest" description="Disordered" evidence="1">
    <location>
        <begin position="1"/>
        <end position="32"/>
    </location>
</feature>
<evidence type="ECO:0000313" key="3">
    <source>
        <dbReference type="EMBL" id="KAF4476747.1"/>
    </source>
</evidence>
<reference evidence="2" key="1">
    <citation type="submission" date="2012-08" db="EMBL/GenBank/DDBJ databases">
        <title>Genome analysis of Colletotrichum orbiculare and Colletotrichum fructicola.</title>
        <authorList>
            <person name="Gan P.H.P."/>
            <person name="Ikeda K."/>
            <person name="Irieda H."/>
            <person name="Narusaka M."/>
            <person name="O'Connell R.J."/>
            <person name="Narusaka Y."/>
            <person name="Takano Y."/>
            <person name="Kubo Y."/>
            <person name="Shirasu K."/>
        </authorList>
    </citation>
    <scope>NUCLEOTIDE SEQUENCE</scope>
    <source>
        <strain evidence="2">Nara gc5</strain>
    </source>
</reference>
<keyword evidence="4" id="KW-1185">Reference proteome</keyword>
<dbReference type="EMBL" id="ANPB02000009">
    <property type="protein sequence ID" value="KAF4476747.1"/>
    <property type="molecule type" value="Genomic_DNA"/>
</dbReference>
<sequence length="740" mass="83008">MKDQDLHHQEACVPGESQSQTQDTQTIGQVTNQDNIEDRRRLFQDIQEADYVMGGTDPKRYEKVSKDGFTKEVWCLYWAAPCVEVICAREEIRRGGITSWHMRTLLRHITEDLPVVLAGVNNEVYCHGGTQEEIELAEKCFEWIGCLRLFFGDKKAFEYREALDSAALRGPPPDPILADLRKRATVMAFLLEAAQAGHVTDDILEEEAVRAVTSSQEPNVMEAHFRELRRIHESQWQQKKREEREASNNSISYLDNISGRQEILEQIQEAEYPVQIPITPTTRFSKLEKKYFSKAVWSALWVTPFNSLQDFSRKISRHEIRWFDIRNLFLAITDDLPDVMDIVNNRKYDNPQTPQVASSSNSLRTATPGLSSRLSLASADPPQELSLGSPAMDLQNEPQTPQNPPGPPSPTTGKGSIASTKSPLGRNPLGPTTPTKVQKRGTTGGSSSRGSTRDSPGGSSTKSPSLNPPRSATSRDIAHERDDYKCRALGTEHNEVAHAYPQKKIELAGVCAQKIECLALLFGQQKIREYQDALRSGYLESPANLIALDEGVRTMWDQCKITLRVKSFNENEVNLALHYLHDSELRNRTRAPSRYRWENDLTVTPADVLFDLTQKPSVLEESSVSDENTTFSGPADIDLASTATQQHFQDGSTFKVYAEDPKLRPDPILLDLRDKLAVMASLLGAAEYIDDDDDHGNDSEGTRQSAVDEAEDYQSVDGDISDMGEDLYMDDDNYGYDSDE</sequence>
<dbReference type="InParanoid" id="L2FXL2"/>
<dbReference type="HOGENOM" id="CLU_022253_0_0_1"/>
<feature type="compositionally biased region" description="Acidic residues" evidence="1">
    <location>
        <begin position="708"/>
        <end position="740"/>
    </location>
</feature>
<name>L2FXL2_COLFN</name>
<feature type="region of interest" description="Disordered" evidence="1">
    <location>
        <begin position="348"/>
        <end position="481"/>
    </location>
</feature>
<feature type="compositionally biased region" description="Polar residues" evidence="1">
    <location>
        <begin position="350"/>
        <end position="375"/>
    </location>
</feature>